<keyword evidence="1" id="KW-0472">Membrane</keyword>
<evidence type="ECO:0000256" key="2">
    <source>
        <dbReference type="SAM" id="SignalP"/>
    </source>
</evidence>
<dbReference type="Gene3D" id="2.60.40.10">
    <property type="entry name" value="Immunoglobulins"/>
    <property type="match status" value="1"/>
</dbReference>
<dbReference type="InterPro" id="IPR053331">
    <property type="entry name" value="EGF-like_comC"/>
</dbReference>
<dbReference type="PaxDb" id="44689-DDB0202153"/>
<dbReference type="RefSeq" id="XP_647320.1">
    <property type="nucleotide sequence ID" value="XM_642228.1"/>
</dbReference>
<dbReference type="Pfam" id="PF22933">
    <property type="entry name" value="ComC_SSD"/>
    <property type="match status" value="1"/>
</dbReference>
<dbReference type="PANTHER" id="PTHR24032">
    <property type="entry name" value="EGF-LIKE DOMAIN-CONTAINING PROTEIN-RELATED-RELATED"/>
    <property type="match status" value="1"/>
</dbReference>
<organism evidence="4 5">
    <name type="scientific">Dictyostelium discoideum</name>
    <name type="common">Social amoeba</name>
    <dbReference type="NCBI Taxonomy" id="44689"/>
    <lineage>
        <taxon>Eukaryota</taxon>
        <taxon>Amoebozoa</taxon>
        <taxon>Evosea</taxon>
        <taxon>Eumycetozoa</taxon>
        <taxon>Dictyostelia</taxon>
        <taxon>Dictyosteliales</taxon>
        <taxon>Dictyosteliaceae</taxon>
        <taxon>Dictyostelium</taxon>
    </lineage>
</organism>
<dbReference type="GeneID" id="8616131"/>
<feature type="signal peptide" evidence="2">
    <location>
        <begin position="1"/>
        <end position="19"/>
    </location>
</feature>
<evidence type="ECO:0000256" key="1">
    <source>
        <dbReference type="SAM" id="Phobius"/>
    </source>
</evidence>
<accession>Q55G63</accession>
<dbReference type="PhylomeDB" id="Q55G63"/>
<comment type="caution">
    <text evidence="4">The sequence shown here is derived from an EMBL/GenBank/DDBJ whole genome shotgun (WGS) entry which is preliminary data.</text>
</comment>
<dbReference type="AlphaFoldDB" id="Q55G63"/>
<dbReference type="SUPFAM" id="SSF81296">
    <property type="entry name" value="E set domains"/>
    <property type="match status" value="1"/>
</dbReference>
<dbReference type="HOGENOM" id="CLU_003793_0_0_1"/>
<dbReference type="InterPro" id="IPR014756">
    <property type="entry name" value="Ig_E-set"/>
</dbReference>
<dbReference type="EMBL" id="AAFI02000003">
    <property type="protein sequence ID" value="EAL73629.1"/>
    <property type="molecule type" value="Genomic_DNA"/>
</dbReference>
<keyword evidence="2" id="KW-0732">Signal</keyword>
<dbReference type="InterPro" id="IPR054484">
    <property type="entry name" value="ComC_SSD"/>
</dbReference>
<keyword evidence="5" id="KW-1185">Reference proteome</keyword>
<dbReference type="dictyBase" id="DDB_G0268352"/>
<evidence type="ECO:0000313" key="5">
    <source>
        <dbReference type="Proteomes" id="UP000002195"/>
    </source>
</evidence>
<evidence type="ECO:0000313" key="4">
    <source>
        <dbReference type="EMBL" id="EAL73629.1"/>
    </source>
</evidence>
<reference evidence="4 5" key="1">
    <citation type="journal article" date="2005" name="Nature">
        <title>The genome of the social amoeba Dictyostelium discoideum.</title>
        <authorList>
            <consortium name="The Dictyostelium discoideum Sequencing Consortium"/>
            <person name="Eichinger L."/>
            <person name="Pachebat J.A."/>
            <person name="Glockner G."/>
            <person name="Rajandream M.A."/>
            <person name="Sucgang R."/>
            <person name="Berriman M."/>
            <person name="Song J."/>
            <person name="Olsen R."/>
            <person name="Szafranski K."/>
            <person name="Xu Q."/>
            <person name="Tunggal B."/>
            <person name="Kummerfeld S."/>
            <person name="Madera M."/>
            <person name="Konfortov B.A."/>
            <person name="Rivero F."/>
            <person name="Bankier A.T."/>
            <person name="Lehmann R."/>
            <person name="Hamlin N."/>
            <person name="Davies R."/>
            <person name="Gaudet P."/>
            <person name="Fey P."/>
            <person name="Pilcher K."/>
            <person name="Chen G."/>
            <person name="Saunders D."/>
            <person name="Sodergren E."/>
            <person name="Davis P."/>
            <person name="Kerhornou A."/>
            <person name="Nie X."/>
            <person name="Hall N."/>
            <person name="Anjard C."/>
            <person name="Hemphill L."/>
            <person name="Bason N."/>
            <person name="Farbrother P."/>
            <person name="Desany B."/>
            <person name="Just E."/>
            <person name="Morio T."/>
            <person name="Rost R."/>
            <person name="Churcher C."/>
            <person name="Cooper J."/>
            <person name="Haydock S."/>
            <person name="van Driessche N."/>
            <person name="Cronin A."/>
            <person name="Goodhead I."/>
            <person name="Muzny D."/>
            <person name="Mourier T."/>
            <person name="Pain A."/>
            <person name="Lu M."/>
            <person name="Harper D."/>
            <person name="Lindsay R."/>
            <person name="Hauser H."/>
            <person name="James K."/>
            <person name="Quiles M."/>
            <person name="Madan Babu M."/>
            <person name="Saito T."/>
            <person name="Buchrieser C."/>
            <person name="Wardroper A."/>
            <person name="Felder M."/>
            <person name="Thangavelu M."/>
            <person name="Johnson D."/>
            <person name="Knights A."/>
            <person name="Loulseged H."/>
            <person name="Mungall K."/>
            <person name="Oliver K."/>
            <person name="Price C."/>
            <person name="Quail M.A."/>
            <person name="Urushihara H."/>
            <person name="Hernandez J."/>
            <person name="Rabbinowitsch E."/>
            <person name="Steffen D."/>
            <person name="Sanders M."/>
            <person name="Ma J."/>
            <person name="Kohara Y."/>
            <person name="Sharp S."/>
            <person name="Simmonds M."/>
            <person name="Spiegler S."/>
            <person name="Tivey A."/>
            <person name="Sugano S."/>
            <person name="White B."/>
            <person name="Walker D."/>
            <person name="Woodward J."/>
            <person name="Winckler T."/>
            <person name="Tanaka Y."/>
            <person name="Shaulsky G."/>
            <person name="Schleicher M."/>
            <person name="Weinstock G."/>
            <person name="Rosenthal A."/>
            <person name="Cox E.C."/>
            <person name="Chisholm R.L."/>
            <person name="Gibbs R."/>
            <person name="Loomis W.F."/>
            <person name="Platzer M."/>
            <person name="Kay R.R."/>
            <person name="Williams J."/>
            <person name="Dear P.H."/>
            <person name="Noegel A.A."/>
            <person name="Barrell B."/>
            <person name="Kuspa A."/>
        </authorList>
    </citation>
    <scope>NUCLEOTIDE SEQUENCE [LARGE SCALE GENOMIC DNA]</scope>
    <source>
        <strain evidence="4 5">AX4</strain>
    </source>
</reference>
<evidence type="ECO:0000259" key="3">
    <source>
        <dbReference type="PROSITE" id="PS00022"/>
    </source>
</evidence>
<sequence>MKNFIILTFICLFVSFVKCGLPEIEINSIQTLIELYNVPQFGGCDSGVCDYCSQPLYFLCDETNTNINKIHLIGSGPILIEFPDVLKNFLYLKLLHLENSKSPNLIIGNSIFISELILNNCSLDFLPPAFSFSSITMNDVSFNGDLDISSLMGLQVFKLTYSNSLMMGNYSLTNNRNVVLRTGILEITLNNLLDFTVVSSDFTIILGKYFNESTMMSFPLVQSRKLKVIDEYYNLPIRFPETIKIEAKTVEFEKINFDTSYNLNFSHLLFLKVLSFSSCSGIIDTFSQYPRVIFGEQTYDTIKYLNCGLNILPPDSYFQGKFLGIDLSNNNITSELPNIFQPNDTRPPLNMVFGNNKFYGVIPPNFCYHAFNISYNNFQTELPMCFICHYYSIKDSLMGNNYTNMVNGKLPNCTGIKFTSNAVFALNEYSFVEGENLGWSYANQENILTTPYVSLTTFIPNKKMKIYFSTMASYPILKKNNFTVNLFYKEIPFNTTINVEISPPIIKGIFPDPPNMYSSSFMIVGTALQSDGAPYEIPTIYFDNMQCIVKYVTSLSPYCTINSFIADKIYNVSFYLPSTNLTSEIYQYNFTRISPYIFEIISPKRDQGGLVQFLGYFSGFTTPSVEIGGNVLNVLFYNITLITTSIGAGSGPLLYNITFDNLVSHSGKFRYSDDPIYCDFCNEFNGGGVCNTTIGKCECSNKYQGSTCTITSQYVSSIIPSSTEGGLAIFNGWFGNDPHNNLKVFIGDKQCLPIFTTNETTITCEAPPGDGIFTIQVNQNSVDYTLKNSYEYFKQIKECPNDCTSKINGQCNKTTGFCNCFTNWYGFDCSIFSNQSPNSNTSIDYNNGNTNITNQETIFQISFYSLLEIDINGKTVNEYQLNNNWIINNNNSNSNQFIYSFIQSIQNNGSCNITYRIEEIQVEKNISFAGIDYSLEGGSIKTTILIENYKYSSNLNTLQLQFKSLATSNKNIDNDDECDINEKDTIIDSNQQGYVTIIKNSKILIGRFLNRIISDGKSTFISTSLISKSNDSVIVGMNLPHCINCFIDPDYSVLVTPNFKSDCGNSENNKKQWLIPVVVVVPIIAISLIVAISYIIYRKKINRKFKNKLKMIELSNK</sequence>
<dbReference type="KEGG" id="ddi:DDB_G0268352"/>
<dbReference type="InterPro" id="IPR013783">
    <property type="entry name" value="Ig-like_fold"/>
</dbReference>
<feature type="domain" description="EGF-like" evidence="3">
    <location>
        <begin position="818"/>
        <end position="829"/>
    </location>
</feature>
<feature type="transmembrane region" description="Helical" evidence="1">
    <location>
        <begin position="1073"/>
        <end position="1097"/>
    </location>
</feature>
<keyword evidence="1" id="KW-1133">Transmembrane helix</keyword>
<feature type="chain" id="PRO_5004250702" description="EGF-like domain-containing protein" evidence="2">
    <location>
        <begin position="20"/>
        <end position="1117"/>
    </location>
</feature>
<protein>
    <recommendedName>
        <fullName evidence="3">EGF-like domain-containing protein</fullName>
    </recommendedName>
</protein>
<dbReference type="InterPro" id="IPR000742">
    <property type="entry name" value="EGF"/>
</dbReference>
<dbReference type="Proteomes" id="UP000002195">
    <property type="component" value="Unassembled WGS sequence"/>
</dbReference>
<dbReference type="VEuPathDB" id="AmoebaDB:DDB_G0268352"/>
<dbReference type="PANTHER" id="PTHR24032:SF69">
    <property type="entry name" value="EGF-LIKE DOMAIN-CONTAINING PROTEIN"/>
    <property type="match status" value="1"/>
</dbReference>
<feature type="domain" description="EGF-like" evidence="3">
    <location>
        <begin position="697"/>
        <end position="708"/>
    </location>
</feature>
<name>Q55G63_DICDI</name>
<proteinExistence type="predicted"/>
<dbReference type="PROSITE" id="PS00022">
    <property type="entry name" value="EGF_1"/>
    <property type="match status" value="2"/>
</dbReference>
<dbReference type="InParanoid" id="Q55G63"/>
<gene>
    <name evidence="4" type="ORF">DDB_G0268352</name>
</gene>
<keyword evidence="1" id="KW-0812">Transmembrane</keyword>